<gene>
    <name evidence="3" type="ORF">QOZ94_001297</name>
</gene>
<dbReference type="PANTHER" id="PTHR11014">
    <property type="entry name" value="PEPTIDASE M20 FAMILY MEMBER"/>
    <property type="match status" value="1"/>
</dbReference>
<dbReference type="SUPFAM" id="SSF53187">
    <property type="entry name" value="Zn-dependent exopeptidases"/>
    <property type="match status" value="1"/>
</dbReference>
<dbReference type="PANTHER" id="PTHR11014:SF63">
    <property type="entry name" value="METALLOPEPTIDASE, PUTATIVE (AFU_ORTHOLOGUE AFUA_6G09600)-RELATED"/>
    <property type="match status" value="1"/>
</dbReference>
<keyword evidence="1 3" id="KW-0378">Hydrolase</keyword>
<reference evidence="3 4" key="1">
    <citation type="submission" date="2023-07" db="EMBL/GenBank/DDBJ databases">
        <title>Genomic Encyclopedia of Type Strains, Phase IV (KMG-IV): sequencing the most valuable type-strain genomes for metagenomic binning, comparative biology and taxonomic classification.</title>
        <authorList>
            <person name="Goeker M."/>
        </authorList>
    </citation>
    <scope>NUCLEOTIDE SEQUENCE [LARGE SCALE GENOMIC DNA]</scope>
    <source>
        <strain evidence="3 4">DSM 3770</strain>
    </source>
</reference>
<feature type="domain" description="Peptidase M20 dimerisation" evidence="2">
    <location>
        <begin position="188"/>
        <end position="283"/>
    </location>
</feature>
<dbReference type="SUPFAM" id="SSF55031">
    <property type="entry name" value="Bacterial exopeptidase dimerisation domain"/>
    <property type="match status" value="1"/>
</dbReference>
<dbReference type="Gene3D" id="3.30.70.360">
    <property type="match status" value="1"/>
</dbReference>
<dbReference type="Proteomes" id="UP001241747">
    <property type="component" value="Unassembled WGS sequence"/>
</dbReference>
<dbReference type="Gene3D" id="3.40.630.10">
    <property type="entry name" value="Zn peptidases"/>
    <property type="match status" value="1"/>
</dbReference>
<organism evidence="3 4">
    <name type="scientific">Xanthobacter agilis</name>
    <dbReference type="NCBI Taxonomy" id="47492"/>
    <lineage>
        <taxon>Bacteria</taxon>
        <taxon>Pseudomonadati</taxon>
        <taxon>Pseudomonadota</taxon>
        <taxon>Alphaproteobacteria</taxon>
        <taxon>Hyphomicrobiales</taxon>
        <taxon>Xanthobacteraceae</taxon>
        <taxon>Xanthobacter</taxon>
    </lineage>
</organism>
<evidence type="ECO:0000256" key="1">
    <source>
        <dbReference type="ARBA" id="ARBA00022801"/>
    </source>
</evidence>
<dbReference type="InterPro" id="IPR036264">
    <property type="entry name" value="Bact_exopeptidase_dim_dom"/>
</dbReference>
<proteinExistence type="predicted"/>
<dbReference type="PIRSF" id="PIRSF005962">
    <property type="entry name" value="Pept_M20D_amidohydro"/>
    <property type="match status" value="1"/>
</dbReference>
<dbReference type="RefSeq" id="WP_237344999.1">
    <property type="nucleotide sequence ID" value="NZ_JABWGX010000007.1"/>
</dbReference>
<comment type="caution">
    <text evidence="3">The sequence shown here is derived from an EMBL/GenBank/DDBJ whole genome shotgun (WGS) entry which is preliminary data.</text>
</comment>
<dbReference type="GO" id="GO:0047980">
    <property type="term" value="F:hippurate hydrolase activity"/>
    <property type="evidence" value="ECO:0007669"/>
    <property type="project" value="UniProtKB-EC"/>
</dbReference>
<dbReference type="NCBIfam" id="TIGR01891">
    <property type="entry name" value="amidohydrolases"/>
    <property type="match status" value="1"/>
</dbReference>
<dbReference type="InterPro" id="IPR002933">
    <property type="entry name" value="Peptidase_M20"/>
</dbReference>
<evidence type="ECO:0000313" key="4">
    <source>
        <dbReference type="Proteomes" id="UP001241747"/>
    </source>
</evidence>
<dbReference type="InterPro" id="IPR011650">
    <property type="entry name" value="Peptidase_M20_dimer"/>
</dbReference>
<dbReference type="EC" id="3.5.1.32" evidence="3"/>
<sequence>MPLNNRIAARVEDIVQWRRHLHRHPELEYDLPETSRFVAEQLRAFGCDEVVTGIGGTGVVAVIRGQGEGARMIGLRADMDALPVTEETGAEHASLTPGRMHACGHDGHTAMLLGAARHLAETRGFTGTAVLIFQPAEEAGAGAKAMIDDGLFQRFPVDEVYSLHNLPGLPVGHVGVRDGGIMASADRIEIDILGCGAHAARPNEGVDVVLTGAAIVTALQQVAARNVDPQKSAVVSISVFQAGEVDNVLPPIARLIGTARTLDGDVRVQVKARVRAIAEGIAAAYGAQAQVRFMEGYPVTRNHPAQAAFAAEVAREVCGDHAVDANAEPMLAAEDFAFMLERKPGAYLFLGNGPSAGLHHPAYDFADAAIAYGASFWVRLVERALPCTAQDR</sequence>
<name>A0ABU0LBN3_XANAG</name>
<dbReference type="Pfam" id="PF07687">
    <property type="entry name" value="M20_dimer"/>
    <property type="match status" value="1"/>
</dbReference>
<dbReference type="CDD" id="cd05666">
    <property type="entry name" value="M20_Acy1-like"/>
    <property type="match status" value="1"/>
</dbReference>
<evidence type="ECO:0000313" key="3">
    <source>
        <dbReference type="EMBL" id="MDQ0504523.1"/>
    </source>
</evidence>
<dbReference type="Pfam" id="PF01546">
    <property type="entry name" value="Peptidase_M20"/>
    <property type="match status" value="1"/>
</dbReference>
<accession>A0ABU0LBN3</accession>
<protein>
    <submittedName>
        <fullName evidence="3">Hippurate hydrolase</fullName>
        <ecNumber evidence="3">3.5.1.32</ecNumber>
    </submittedName>
</protein>
<keyword evidence="4" id="KW-1185">Reference proteome</keyword>
<evidence type="ECO:0000259" key="2">
    <source>
        <dbReference type="Pfam" id="PF07687"/>
    </source>
</evidence>
<dbReference type="InterPro" id="IPR017439">
    <property type="entry name" value="Amidohydrolase"/>
</dbReference>
<dbReference type="EMBL" id="JAUSVY010000002">
    <property type="protein sequence ID" value="MDQ0504523.1"/>
    <property type="molecule type" value="Genomic_DNA"/>
</dbReference>